<evidence type="ECO:0000313" key="3">
    <source>
        <dbReference type="EMBL" id="RUS81307.1"/>
    </source>
</evidence>
<keyword evidence="4" id="KW-1185">Reference proteome</keyword>
<dbReference type="EMBL" id="RQTK01000344">
    <property type="protein sequence ID" value="RUS81307.1"/>
    <property type="molecule type" value="Genomic_DNA"/>
</dbReference>
<name>A0A3S1BI66_ELYCH</name>
<feature type="region of interest" description="Disordered" evidence="1">
    <location>
        <begin position="153"/>
        <end position="177"/>
    </location>
</feature>
<sequence length="177" mass="20102">MLLLLMTVLSSLALHSTTAYSARELYENDLTEQAREAIAQVIGSISRPTKQQEADISYTGDLVDLLLRPNERLEKDLTELRFLIDFFNTQAQLDSGRRRGHPRTSRPEQTITVPDGDDLTRPITVMARSCMFRLGGHCNTEHLDKAMRQKAYLASSDSPGRKRRSLRDVLTNQISRK</sequence>
<feature type="chain" id="PRO_5018524976" description="Calcitonin peptide-like domain-containing protein" evidence="2">
    <location>
        <begin position="20"/>
        <end position="177"/>
    </location>
</feature>
<dbReference type="OrthoDB" id="6099668at2759"/>
<accession>A0A3S1BI66</accession>
<dbReference type="AlphaFoldDB" id="A0A3S1BI66"/>
<dbReference type="Proteomes" id="UP000271974">
    <property type="component" value="Unassembled WGS sequence"/>
</dbReference>
<organism evidence="3 4">
    <name type="scientific">Elysia chlorotica</name>
    <name type="common">Eastern emerald elysia</name>
    <name type="synonym">Sea slug</name>
    <dbReference type="NCBI Taxonomy" id="188477"/>
    <lineage>
        <taxon>Eukaryota</taxon>
        <taxon>Metazoa</taxon>
        <taxon>Spiralia</taxon>
        <taxon>Lophotrochozoa</taxon>
        <taxon>Mollusca</taxon>
        <taxon>Gastropoda</taxon>
        <taxon>Heterobranchia</taxon>
        <taxon>Euthyneura</taxon>
        <taxon>Panpulmonata</taxon>
        <taxon>Sacoglossa</taxon>
        <taxon>Placobranchoidea</taxon>
        <taxon>Plakobranchidae</taxon>
        <taxon>Elysia</taxon>
    </lineage>
</organism>
<evidence type="ECO:0000313" key="4">
    <source>
        <dbReference type="Proteomes" id="UP000271974"/>
    </source>
</evidence>
<gene>
    <name evidence="3" type="ORF">EGW08_010914</name>
</gene>
<comment type="caution">
    <text evidence="3">The sequence shown here is derived from an EMBL/GenBank/DDBJ whole genome shotgun (WGS) entry which is preliminary data.</text>
</comment>
<keyword evidence="2" id="KW-0732">Signal</keyword>
<reference evidence="3 4" key="1">
    <citation type="submission" date="2019-01" db="EMBL/GenBank/DDBJ databases">
        <title>A draft genome assembly of the solar-powered sea slug Elysia chlorotica.</title>
        <authorList>
            <person name="Cai H."/>
            <person name="Li Q."/>
            <person name="Fang X."/>
            <person name="Li J."/>
            <person name="Curtis N.E."/>
            <person name="Altenburger A."/>
            <person name="Shibata T."/>
            <person name="Feng M."/>
            <person name="Maeda T."/>
            <person name="Schwartz J.A."/>
            <person name="Shigenobu S."/>
            <person name="Lundholm N."/>
            <person name="Nishiyama T."/>
            <person name="Yang H."/>
            <person name="Hasebe M."/>
            <person name="Li S."/>
            <person name="Pierce S.K."/>
            <person name="Wang J."/>
        </authorList>
    </citation>
    <scope>NUCLEOTIDE SEQUENCE [LARGE SCALE GENOMIC DNA]</scope>
    <source>
        <strain evidence="3">EC2010</strain>
        <tissue evidence="3">Whole organism of an adult</tissue>
    </source>
</reference>
<protein>
    <recommendedName>
        <fullName evidence="5">Calcitonin peptide-like domain-containing protein</fullName>
    </recommendedName>
</protein>
<evidence type="ECO:0008006" key="5">
    <source>
        <dbReference type="Google" id="ProtNLM"/>
    </source>
</evidence>
<feature type="signal peptide" evidence="2">
    <location>
        <begin position="1"/>
        <end position="19"/>
    </location>
</feature>
<evidence type="ECO:0000256" key="1">
    <source>
        <dbReference type="SAM" id="MobiDB-lite"/>
    </source>
</evidence>
<proteinExistence type="predicted"/>
<evidence type="ECO:0000256" key="2">
    <source>
        <dbReference type="SAM" id="SignalP"/>
    </source>
</evidence>
<feature type="region of interest" description="Disordered" evidence="1">
    <location>
        <begin position="94"/>
        <end position="118"/>
    </location>
</feature>